<evidence type="ECO:0000256" key="5">
    <source>
        <dbReference type="ARBA" id="ARBA00022558"/>
    </source>
</evidence>
<dbReference type="Proteomes" id="UP000177515">
    <property type="component" value="Chromosome 1"/>
</dbReference>
<dbReference type="Pfam" id="PF00577">
    <property type="entry name" value="Usher"/>
    <property type="match status" value="1"/>
</dbReference>
<evidence type="ECO:0000313" key="13">
    <source>
        <dbReference type="EMBL" id="AOZ06395.1"/>
    </source>
</evidence>
<organism evidence="13 14">
    <name type="scientific">Cupriavidus malaysiensis</name>
    <dbReference type="NCBI Taxonomy" id="367825"/>
    <lineage>
        <taxon>Bacteria</taxon>
        <taxon>Pseudomonadati</taxon>
        <taxon>Pseudomonadota</taxon>
        <taxon>Betaproteobacteria</taxon>
        <taxon>Burkholderiales</taxon>
        <taxon>Burkholderiaceae</taxon>
        <taxon>Cupriavidus</taxon>
    </lineage>
</organism>
<comment type="subcellular location">
    <subcellularLocation>
        <location evidence="1 10">Cell outer membrane</location>
        <topology evidence="1 10">Multi-pass membrane protein</topology>
    </subcellularLocation>
</comment>
<evidence type="ECO:0000256" key="9">
    <source>
        <dbReference type="ARBA" id="ARBA00023237"/>
    </source>
</evidence>
<keyword evidence="7" id="KW-0732">Signal</keyword>
<feature type="domain" description="PapC-like C-terminal" evidence="11">
    <location>
        <begin position="757"/>
        <end position="815"/>
    </location>
</feature>
<evidence type="ECO:0000256" key="3">
    <source>
        <dbReference type="ARBA" id="ARBA00022448"/>
    </source>
</evidence>
<keyword evidence="4" id="KW-1134">Transmembrane beta strand</keyword>
<dbReference type="InterPro" id="IPR025885">
    <property type="entry name" value="PapC_N"/>
</dbReference>
<evidence type="ECO:0000256" key="8">
    <source>
        <dbReference type="ARBA" id="ARBA00023136"/>
    </source>
</evidence>
<dbReference type="Gene3D" id="2.60.40.2610">
    <property type="entry name" value="Outer membrane usher protein FimD, plug domain"/>
    <property type="match status" value="1"/>
</dbReference>
<dbReference type="InterPro" id="IPR037224">
    <property type="entry name" value="PapC_N_sf"/>
</dbReference>
<dbReference type="Gene3D" id="2.60.40.2070">
    <property type="match status" value="1"/>
</dbReference>
<evidence type="ECO:0000256" key="1">
    <source>
        <dbReference type="ARBA" id="ARBA00004571"/>
    </source>
</evidence>
<evidence type="ECO:0000259" key="11">
    <source>
        <dbReference type="Pfam" id="PF13953"/>
    </source>
</evidence>
<protein>
    <submittedName>
        <fullName evidence="13">Usher CupC3</fullName>
    </submittedName>
</protein>
<dbReference type="Gene3D" id="3.10.20.410">
    <property type="match status" value="1"/>
</dbReference>
<dbReference type="InterPro" id="IPR025949">
    <property type="entry name" value="PapC-like_C"/>
</dbReference>
<keyword evidence="3 10" id="KW-0813">Transport</keyword>
<keyword evidence="14" id="KW-1185">Reference proteome</keyword>
<gene>
    <name evidence="13" type="ORF">BKK80_11590</name>
</gene>
<keyword evidence="9 10" id="KW-0998">Cell outer membrane</keyword>
<dbReference type="SUPFAM" id="SSF141729">
    <property type="entry name" value="FimD N-terminal domain-like"/>
    <property type="match status" value="1"/>
</dbReference>
<dbReference type="InterPro" id="IPR000015">
    <property type="entry name" value="Fimb_usher"/>
</dbReference>
<keyword evidence="5 10" id="KW-1029">Fimbrium biogenesis</keyword>
<feature type="domain" description="PapC N-terminal" evidence="12">
    <location>
        <begin position="41"/>
        <end position="187"/>
    </location>
</feature>
<proteinExistence type="inferred from homology"/>
<name>A0ABN4TLF0_9BURK</name>
<evidence type="ECO:0000313" key="14">
    <source>
        <dbReference type="Proteomes" id="UP000177515"/>
    </source>
</evidence>
<dbReference type="EMBL" id="CP017754">
    <property type="protein sequence ID" value="AOZ06395.1"/>
    <property type="molecule type" value="Genomic_DNA"/>
</dbReference>
<evidence type="ECO:0000259" key="12">
    <source>
        <dbReference type="Pfam" id="PF13954"/>
    </source>
</evidence>
<reference evidence="13 14" key="1">
    <citation type="submission" date="2016-10" db="EMBL/GenBank/DDBJ databases">
        <title>Complete genome sequences of three Cupriavidus strains isolated from various Malaysian environments.</title>
        <authorList>
            <person name="Abdullah A.A.-A."/>
            <person name="Shafie N.A.H."/>
            <person name="Lau N.S."/>
        </authorList>
    </citation>
    <scope>NUCLEOTIDE SEQUENCE [LARGE SCALE GENOMIC DNA]</scope>
    <source>
        <strain evidence="13 14">USMAA1020</strain>
    </source>
</reference>
<evidence type="ECO:0000256" key="7">
    <source>
        <dbReference type="ARBA" id="ARBA00022729"/>
    </source>
</evidence>
<keyword evidence="6 10" id="KW-0812">Transmembrane</keyword>
<dbReference type="RefSeq" id="WP_071069490.1">
    <property type="nucleotide sequence ID" value="NZ_CP017754.1"/>
</dbReference>
<evidence type="ECO:0000256" key="2">
    <source>
        <dbReference type="ARBA" id="ARBA00008064"/>
    </source>
</evidence>
<dbReference type="Gene3D" id="2.60.40.3110">
    <property type="match status" value="1"/>
</dbReference>
<dbReference type="PANTHER" id="PTHR30451">
    <property type="entry name" value="OUTER MEMBRANE USHER PROTEIN"/>
    <property type="match status" value="1"/>
</dbReference>
<sequence>MVIVRKEVIRQSSELGNVAQISVPWLVMLGLVLPSAGHAVEFNESFLRKGDGPVALHYFEKGNAVLPGSYDVDVYLNQSLTRRHTVQFNPDAEGLVRPAIPLGLLRAIGVDVAKLAKEGRIPAGTDDNAAVDLSALADGAAVDFEANTLSLFLSIPQAYVLRTARGYVDPSLWDDGVPALYTDYQATYSRNDGNGQHSDYYYLGLRSGFNIGGWRFRNESSLSGSSETGSRFSSNRTYVERNFASLRGKASAGELYTPGDIFESVRFLGGQIGTDLAMLPDGEMGFAPTVRGIAESNAVVEVRQNGYVIYSTAVPPGAFEINDIYPSGSNGDLEIRITEADGRVRRFTQPYSYLPVMVRHGSLRYALAGGQYRGEGSSRPKFLQGTMVYGVSEDWTAYGGIQASQDYAAANLGVGVNTRIGGVSLDVTHSRSRTPNGTRQGQSVRFLYSKTVNPTNTTFTMVGYRYSTDGYRTFSQHVDETDRPDGQGFRRQKSRVDVNISQPLSSGSLYLGVGDTSYWSGDGRSRRVQLGYSSSYKDISYSLSVSHTRDSGLAARPETQFSVSLSIPLGKVGRTHRAYANAVSSVRGDYNLQSGVTGYLNDANTVNYGVQAGYSRDGGGSGGVSLGWDTPTAKLSGNASQNRFGSHVDASASGSVVLHGGGVTLGQPLGETFAVVEVPKVAGVSMSNSPSVRTDRSGYAVVPYLQPYRVNWLNVDPSSTGVETEITENSKMVVPTRGAVVKTRFEAETGRRVQFELSLDQAGKVPFGAHAYDAKGRPLGMVDNQSRLLVFGIQDKGSIDVRWGDEQCTIGYALKPQNKALMYERQVASCVRGAMVTTVK</sequence>
<dbReference type="Pfam" id="PF13954">
    <property type="entry name" value="PapC_N"/>
    <property type="match status" value="1"/>
</dbReference>
<comment type="similarity">
    <text evidence="2 10">Belongs to the fimbrial export usher family.</text>
</comment>
<keyword evidence="8 10" id="KW-0472">Membrane</keyword>
<evidence type="ECO:0000256" key="4">
    <source>
        <dbReference type="ARBA" id="ARBA00022452"/>
    </source>
</evidence>
<dbReference type="InterPro" id="IPR043142">
    <property type="entry name" value="PapC-like_C_sf"/>
</dbReference>
<dbReference type="PANTHER" id="PTHR30451:SF21">
    <property type="entry name" value="FIMBRIAL USHER DOMAIN-CONTAINING PROTEIN YDET-RELATED"/>
    <property type="match status" value="1"/>
</dbReference>
<dbReference type="InterPro" id="IPR018030">
    <property type="entry name" value="Fimbrial_membr_usher_CS"/>
</dbReference>
<dbReference type="InterPro" id="IPR042186">
    <property type="entry name" value="FimD_plug_dom"/>
</dbReference>
<evidence type="ECO:0000256" key="10">
    <source>
        <dbReference type="RuleBase" id="RU003884"/>
    </source>
</evidence>
<dbReference type="Pfam" id="PF13953">
    <property type="entry name" value="PapC_C"/>
    <property type="match status" value="1"/>
</dbReference>
<accession>A0ABN4TLF0</accession>
<evidence type="ECO:0000256" key="6">
    <source>
        <dbReference type="ARBA" id="ARBA00022692"/>
    </source>
</evidence>
<dbReference type="PROSITE" id="PS01151">
    <property type="entry name" value="FIMBRIAL_USHER"/>
    <property type="match status" value="1"/>
</dbReference>